<evidence type="ECO:0000313" key="4">
    <source>
        <dbReference type="EMBL" id="BAU22920.1"/>
    </source>
</evidence>
<organism evidence="4 5">
    <name type="scientific">Caldimicrobium thiodismutans</name>
    <dbReference type="NCBI Taxonomy" id="1653476"/>
    <lineage>
        <taxon>Bacteria</taxon>
        <taxon>Pseudomonadati</taxon>
        <taxon>Thermodesulfobacteriota</taxon>
        <taxon>Thermodesulfobacteria</taxon>
        <taxon>Thermodesulfobacteriales</taxon>
        <taxon>Thermodesulfobacteriaceae</taxon>
        <taxon>Caldimicrobium</taxon>
    </lineage>
</organism>
<dbReference type="SUPFAM" id="SSF48498">
    <property type="entry name" value="Tetracyclin repressor-like, C-terminal domain"/>
    <property type="match status" value="1"/>
</dbReference>
<reference evidence="5" key="2">
    <citation type="journal article" date="2016" name="Int. J. Syst. Evol. Microbiol.">
        <title>Caldimicrobium thiodismutans sp. nov., a sulfur-disproportionating bacterium isolated from a hot spring.</title>
        <authorList>
            <person name="Kojima H."/>
            <person name="Umezawa K."/>
            <person name="Fukui M."/>
        </authorList>
    </citation>
    <scope>NUCLEOTIDE SEQUENCE [LARGE SCALE GENOMIC DNA]</scope>
    <source>
        <strain evidence="5">TF1</strain>
    </source>
</reference>
<gene>
    <name evidence="4" type="ORF">THC_0526</name>
</gene>
<name>A0A0U5AUJ2_9BACT</name>
<dbReference type="InterPro" id="IPR036271">
    <property type="entry name" value="Tet_transcr_reg_TetR-rel_C_sf"/>
</dbReference>
<evidence type="ECO:0000256" key="2">
    <source>
        <dbReference type="PROSITE-ProRule" id="PRU00335"/>
    </source>
</evidence>
<dbReference type="OrthoDB" id="9809994at2"/>
<feature type="DNA-binding region" description="H-T-H motif" evidence="2">
    <location>
        <begin position="26"/>
        <end position="45"/>
    </location>
</feature>
<dbReference type="AlphaFoldDB" id="A0A0U5AUJ2"/>
<evidence type="ECO:0000313" key="5">
    <source>
        <dbReference type="Proteomes" id="UP000068196"/>
    </source>
</evidence>
<dbReference type="PRINTS" id="PR00455">
    <property type="entry name" value="HTHTETR"/>
</dbReference>
<feature type="domain" description="HTH tetR-type" evidence="3">
    <location>
        <begin position="3"/>
        <end position="63"/>
    </location>
</feature>
<dbReference type="GO" id="GO:0003700">
    <property type="term" value="F:DNA-binding transcription factor activity"/>
    <property type="evidence" value="ECO:0007669"/>
    <property type="project" value="TreeGrafter"/>
</dbReference>
<dbReference type="InterPro" id="IPR050109">
    <property type="entry name" value="HTH-type_TetR-like_transc_reg"/>
</dbReference>
<dbReference type="GO" id="GO:0000976">
    <property type="term" value="F:transcription cis-regulatory region binding"/>
    <property type="evidence" value="ECO:0007669"/>
    <property type="project" value="TreeGrafter"/>
</dbReference>
<dbReference type="InterPro" id="IPR001647">
    <property type="entry name" value="HTH_TetR"/>
</dbReference>
<dbReference type="Proteomes" id="UP000068196">
    <property type="component" value="Chromosome"/>
</dbReference>
<keyword evidence="1 2" id="KW-0238">DNA-binding</keyword>
<dbReference type="PATRIC" id="fig|1653476.3.peg.542"/>
<dbReference type="Gene3D" id="1.10.10.60">
    <property type="entry name" value="Homeodomain-like"/>
    <property type="match status" value="1"/>
</dbReference>
<dbReference type="Gene3D" id="1.10.357.10">
    <property type="entry name" value="Tetracycline Repressor, domain 2"/>
    <property type="match status" value="1"/>
</dbReference>
<protein>
    <submittedName>
        <fullName evidence="4">TetR family transcriptional regulator</fullName>
    </submittedName>
</protein>
<evidence type="ECO:0000256" key="1">
    <source>
        <dbReference type="ARBA" id="ARBA00023125"/>
    </source>
</evidence>
<dbReference type="PANTHER" id="PTHR30055">
    <property type="entry name" value="HTH-TYPE TRANSCRIPTIONAL REGULATOR RUTR"/>
    <property type="match status" value="1"/>
</dbReference>
<dbReference type="InterPro" id="IPR009057">
    <property type="entry name" value="Homeodomain-like_sf"/>
</dbReference>
<keyword evidence="5" id="KW-1185">Reference proteome</keyword>
<dbReference type="KEGG" id="cthi:THC_0526"/>
<dbReference type="PANTHER" id="PTHR30055:SF226">
    <property type="entry name" value="HTH-TYPE TRANSCRIPTIONAL REGULATOR PKSA"/>
    <property type="match status" value="1"/>
</dbReference>
<dbReference type="STRING" id="1653476.THC_0526"/>
<proteinExistence type="predicted"/>
<sequence length="202" mass="23761">MVMDTKERILEAALLLFSEKGYLGATTKEISRTAKISEVTLFRHFQTKENLFINVIEHYSFLPKLKELLPELKDYPLEDSLKTLARTFLESLRIKKALIRIMLSEFPRYPEIIKKSYQKTIENIHNELSQYFQKIQKKGLIKETLSSYLLSQAFLGLFFSYFHAKEIKGLNFRESLADDEIIEHYVEIFLKGIKKESPLKET</sequence>
<dbReference type="SUPFAM" id="SSF46689">
    <property type="entry name" value="Homeodomain-like"/>
    <property type="match status" value="1"/>
</dbReference>
<accession>A0A0U5AUJ2</accession>
<dbReference type="InterPro" id="IPR039536">
    <property type="entry name" value="TetR_C_Proteobacteria"/>
</dbReference>
<reference evidence="4 5" key="1">
    <citation type="journal article" date="2016" name="Int. J. Syst. Evol. Microbiol.">
        <title>Caldimicrobium thiodismutans sp. nov., a sulfur-disproportionating bacterium isolated from a hot spring, and emended description of the genus Caldimicrobium.</title>
        <authorList>
            <person name="Kojima H."/>
            <person name="Umezawa K."/>
            <person name="Fukui M."/>
        </authorList>
    </citation>
    <scope>NUCLEOTIDE SEQUENCE [LARGE SCALE GENOMIC DNA]</scope>
    <source>
        <strain evidence="4 5">TF1</strain>
    </source>
</reference>
<evidence type="ECO:0000259" key="3">
    <source>
        <dbReference type="PROSITE" id="PS50977"/>
    </source>
</evidence>
<dbReference type="Pfam" id="PF14246">
    <property type="entry name" value="TetR_C_7"/>
    <property type="match status" value="1"/>
</dbReference>
<dbReference type="Pfam" id="PF00440">
    <property type="entry name" value="TetR_N"/>
    <property type="match status" value="1"/>
</dbReference>
<dbReference type="PROSITE" id="PS50977">
    <property type="entry name" value="HTH_TETR_2"/>
    <property type="match status" value="1"/>
</dbReference>
<dbReference type="EMBL" id="AP014945">
    <property type="protein sequence ID" value="BAU22920.1"/>
    <property type="molecule type" value="Genomic_DNA"/>
</dbReference>